<dbReference type="InParanoid" id="A8DW86"/>
<sequence>MTNNVVDLMLSNIQKLPEQCHRALQIAACIGSPFNLSLLASVSNTPIRAMQTHLLSAVSEGLLIPLDSHYDSRSGLRFERTRYRFVHDRVQQAAYMQIPETQRNQLHLQIGRLLKQQPNTPWFDITNHLNTAHMLITDEEERLALAQLNALSGQQALEAAAFEAANRYFDMGIDLLPTAHWRTHYPLSLRLFTQGAEAAYLSGQYARMESLITAVITHAQQLLDTVRVYEVRIQSHVARNQFEQAVQSAIHILAQLGVTLPATPGNVQIWHSYLNTQWLLRKYPAHMLTERPSAQKPEHLAALSILASMFGAVKFSSSRLRPLVMAKEVELTLRYGLAPHSSMALAGYGGVLCSQYRAIEQGYALGKQAVLLDQTQPESL</sequence>
<keyword evidence="2" id="KW-1185">Reference proteome</keyword>
<feature type="non-terminal residue" evidence="1">
    <location>
        <position position="380"/>
    </location>
</feature>
<dbReference type="Proteomes" id="UP000001593">
    <property type="component" value="Unassembled WGS sequence"/>
</dbReference>
<evidence type="ECO:0000313" key="1">
    <source>
        <dbReference type="EMBL" id="EDO25523.1"/>
    </source>
</evidence>
<dbReference type="STRING" id="45351.A8DW86"/>
<organism evidence="1 2">
    <name type="scientific">Nematostella vectensis</name>
    <name type="common">Starlet sea anemone</name>
    <dbReference type="NCBI Taxonomy" id="45351"/>
    <lineage>
        <taxon>Eukaryota</taxon>
        <taxon>Metazoa</taxon>
        <taxon>Cnidaria</taxon>
        <taxon>Anthozoa</taxon>
        <taxon>Hexacorallia</taxon>
        <taxon>Actiniaria</taxon>
        <taxon>Edwardsiidae</taxon>
        <taxon>Nematostella</taxon>
    </lineage>
</organism>
<proteinExistence type="predicted"/>
<dbReference type="HOGENOM" id="CLU_728782_0_0_1"/>
<dbReference type="PANTHER" id="PTHR43642">
    <property type="entry name" value="HYBRID SIGNAL TRANSDUCTION HISTIDINE KINASE G"/>
    <property type="match status" value="1"/>
</dbReference>
<dbReference type="eggNOG" id="ENOG502SDA5">
    <property type="taxonomic scope" value="Eukaryota"/>
</dbReference>
<reference evidence="1 2" key="1">
    <citation type="journal article" date="2007" name="Science">
        <title>Sea anemone genome reveals ancestral eumetazoan gene repertoire and genomic organization.</title>
        <authorList>
            <person name="Putnam N.H."/>
            <person name="Srivastava M."/>
            <person name="Hellsten U."/>
            <person name="Dirks B."/>
            <person name="Chapman J."/>
            <person name="Salamov A."/>
            <person name="Terry A."/>
            <person name="Shapiro H."/>
            <person name="Lindquist E."/>
            <person name="Kapitonov V.V."/>
            <person name="Jurka J."/>
            <person name="Genikhovich G."/>
            <person name="Grigoriev I.V."/>
            <person name="Lucas S.M."/>
            <person name="Steele R.E."/>
            <person name="Finnerty J.R."/>
            <person name="Technau U."/>
            <person name="Martindale M.Q."/>
            <person name="Rokhsar D.S."/>
        </authorList>
    </citation>
    <scope>NUCLEOTIDE SEQUENCE [LARGE SCALE GENOMIC DNA]</scope>
    <source>
        <strain evidence="2">CH2 X CH6</strain>
    </source>
</reference>
<evidence type="ECO:0000313" key="2">
    <source>
        <dbReference type="Proteomes" id="UP000001593"/>
    </source>
</evidence>
<dbReference type="PANTHER" id="PTHR43642:SF1">
    <property type="entry name" value="HYBRID SIGNAL TRANSDUCTION HISTIDINE KINASE G"/>
    <property type="match status" value="1"/>
</dbReference>
<dbReference type="AlphaFoldDB" id="A8DW86"/>
<dbReference type="InterPro" id="IPR053159">
    <property type="entry name" value="Hybrid_Histidine_Kinase"/>
</dbReference>
<protein>
    <submittedName>
        <fullName evidence="1">Uncharacterized protein</fullName>
    </submittedName>
</protein>
<dbReference type="EMBL" id="DS479274">
    <property type="protein sequence ID" value="EDO25523.1"/>
    <property type="molecule type" value="Genomic_DNA"/>
</dbReference>
<gene>
    <name evidence="1" type="ORF">NEMVEDRAFT_v1g225930</name>
</gene>
<name>A8DW86_NEMVE</name>
<accession>A8DW86</accession>